<reference evidence="1" key="1">
    <citation type="journal article" date="2015" name="Nature">
        <title>Complex archaea that bridge the gap between prokaryotes and eukaryotes.</title>
        <authorList>
            <person name="Spang A."/>
            <person name="Saw J.H."/>
            <person name="Jorgensen S.L."/>
            <person name="Zaremba-Niedzwiedzka K."/>
            <person name="Martijn J."/>
            <person name="Lind A.E."/>
            <person name="van Eijk R."/>
            <person name="Schleper C."/>
            <person name="Guy L."/>
            <person name="Ettema T.J."/>
        </authorList>
    </citation>
    <scope>NUCLEOTIDE SEQUENCE</scope>
</reference>
<protein>
    <submittedName>
        <fullName evidence="1">Uncharacterized protein</fullName>
    </submittedName>
</protein>
<dbReference type="AlphaFoldDB" id="A0A0F9HD81"/>
<proteinExistence type="predicted"/>
<accession>A0A0F9HD81</accession>
<sequence>MASEILQNIAKDIHRVDGFIAEAKELISASREAGEDTHEMEAEMKLLEIRKLKWERMLSARGL</sequence>
<name>A0A0F9HD81_9ZZZZ</name>
<organism evidence="1">
    <name type="scientific">marine sediment metagenome</name>
    <dbReference type="NCBI Taxonomy" id="412755"/>
    <lineage>
        <taxon>unclassified sequences</taxon>
        <taxon>metagenomes</taxon>
        <taxon>ecological metagenomes</taxon>
    </lineage>
</organism>
<evidence type="ECO:0000313" key="1">
    <source>
        <dbReference type="EMBL" id="KKM01097.1"/>
    </source>
</evidence>
<dbReference type="EMBL" id="LAZR01017273">
    <property type="protein sequence ID" value="KKM01097.1"/>
    <property type="molecule type" value="Genomic_DNA"/>
</dbReference>
<gene>
    <name evidence="1" type="ORF">LCGC14_1797800</name>
</gene>
<comment type="caution">
    <text evidence="1">The sequence shown here is derived from an EMBL/GenBank/DDBJ whole genome shotgun (WGS) entry which is preliminary data.</text>
</comment>